<dbReference type="PROSITE" id="PS00455">
    <property type="entry name" value="AMP_BINDING"/>
    <property type="match status" value="1"/>
</dbReference>
<name>A0A9W6L0B1_9PSEU</name>
<keyword evidence="2 8" id="KW-0436">Ligase</keyword>
<gene>
    <name evidence="8" type="ORF">GCM10017577_09250</name>
</gene>
<evidence type="ECO:0000259" key="7">
    <source>
        <dbReference type="Pfam" id="PF16177"/>
    </source>
</evidence>
<dbReference type="GO" id="GO:0030729">
    <property type="term" value="F:acetoacetate-CoA ligase activity"/>
    <property type="evidence" value="ECO:0007669"/>
    <property type="project" value="InterPro"/>
</dbReference>
<keyword evidence="9" id="KW-1185">Reference proteome</keyword>
<feature type="domain" description="Acetyl-coenzyme A synthetase N-terminal" evidence="7">
    <location>
        <begin position="31"/>
        <end position="83"/>
    </location>
</feature>
<dbReference type="RefSeq" id="WP_037043778.1">
    <property type="nucleotide sequence ID" value="NZ_BAAAUZ010000011.1"/>
</dbReference>
<dbReference type="InterPro" id="IPR042099">
    <property type="entry name" value="ANL_N_sf"/>
</dbReference>
<feature type="domain" description="AMP-dependent synthetase/ligase" evidence="5">
    <location>
        <begin position="98"/>
        <end position="448"/>
    </location>
</feature>
<evidence type="ECO:0000313" key="9">
    <source>
        <dbReference type="Proteomes" id="UP001143463"/>
    </source>
</evidence>
<keyword evidence="4" id="KW-0067">ATP-binding</keyword>
<evidence type="ECO:0000256" key="2">
    <source>
        <dbReference type="ARBA" id="ARBA00022598"/>
    </source>
</evidence>
<dbReference type="Proteomes" id="UP001143463">
    <property type="component" value="Unassembled WGS sequence"/>
</dbReference>
<feature type="domain" description="AMP-binding enzyme C-terminal" evidence="6">
    <location>
        <begin position="518"/>
        <end position="586"/>
    </location>
</feature>
<evidence type="ECO:0000256" key="4">
    <source>
        <dbReference type="ARBA" id="ARBA00022840"/>
    </source>
</evidence>
<evidence type="ECO:0000259" key="5">
    <source>
        <dbReference type="Pfam" id="PF00501"/>
    </source>
</evidence>
<dbReference type="InterPro" id="IPR045851">
    <property type="entry name" value="AMP-bd_C_sf"/>
</dbReference>
<evidence type="ECO:0000256" key="3">
    <source>
        <dbReference type="ARBA" id="ARBA00022741"/>
    </source>
</evidence>
<dbReference type="GO" id="GO:0006629">
    <property type="term" value="P:lipid metabolic process"/>
    <property type="evidence" value="ECO:0007669"/>
    <property type="project" value="InterPro"/>
</dbReference>
<dbReference type="SUPFAM" id="SSF56801">
    <property type="entry name" value="Acetyl-CoA synthetase-like"/>
    <property type="match status" value="1"/>
</dbReference>
<evidence type="ECO:0000259" key="6">
    <source>
        <dbReference type="Pfam" id="PF13193"/>
    </source>
</evidence>
<organism evidence="8 9">
    <name type="scientific">Pseudonocardia halophobica</name>
    <dbReference type="NCBI Taxonomy" id="29401"/>
    <lineage>
        <taxon>Bacteria</taxon>
        <taxon>Bacillati</taxon>
        <taxon>Actinomycetota</taxon>
        <taxon>Actinomycetes</taxon>
        <taxon>Pseudonocardiales</taxon>
        <taxon>Pseudonocardiaceae</taxon>
        <taxon>Pseudonocardia</taxon>
    </lineage>
</organism>
<keyword evidence="3" id="KW-0547">Nucleotide-binding</keyword>
<dbReference type="NCBIfam" id="NF002937">
    <property type="entry name" value="PRK03584.1"/>
    <property type="match status" value="1"/>
</dbReference>
<dbReference type="PANTHER" id="PTHR42921">
    <property type="entry name" value="ACETOACETYL-COA SYNTHETASE"/>
    <property type="match status" value="1"/>
</dbReference>
<dbReference type="Pfam" id="PF13193">
    <property type="entry name" value="AMP-binding_C"/>
    <property type="match status" value="1"/>
</dbReference>
<dbReference type="InterPro" id="IPR005914">
    <property type="entry name" value="Acac_CoA_synth"/>
</dbReference>
<reference evidence="8" key="1">
    <citation type="journal article" date="2014" name="Int. J. Syst. Evol. Microbiol.">
        <title>Complete genome sequence of Corynebacterium casei LMG S-19264T (=DSM 44701T), isolated from a smear-ripened cheese.</title>
        <authorList>
            <consortium name="US DOE Joint Genome Institute (JGI-PGF)"/>
            <person name="Walter F."/>
            <person name="Albersmeier A."/>
            <person name="Kalinowski J."/>
            <person name="Ruckert C."/>
        </authorList>
    </citation>
    <scope>NUCLEOTIDE SEQUENCE</scope>
    <source>
        <strain evidence="8">VKM Ac-1069</strain>
    </source>
</reference>
<dbReference type="InterPro" id="IPR020845">
    <property type="entry name" value="AMP-binding_CS"/>
</dbReference>
<dbReference type="InterPro" id="IPR000873">
    <property type="entry name" value="AMP-dep_synth/lig_dom"/>
</dbReference>
<dbReference type="InterPro" id="IPR025110">
    <property type="entry name" value="AMP-bd_C"/>
</dbReference>
<dbReference type="PANTHER" id="PTHR42921:SF1">
    <property type="entry name" value="ACETOACETYL-COA SYNTHETASE"/>
    <property type="match status" value="1"/>
</dbReference>
<sequence>MNVWVPPADRVMGSEMYRFAEAVGMADPTEYAALHRWSVADRPAFWSALWDFAALPARPAGPAVADDRMPGARWFPGAELSYASVALAHDDGALALLCCDETGTTGSTTFGELRAEVARVAGGLAALGVGRGDRVAAVLPTRREAVVAFLATVSLGAVWVLCSPEFGAASIVSRLAQTEPTVLLTTDAYRYNGRVHDVREKLVEAAAQLPTLAAVVEVSSGLVEPRGGQRPWAELLDGSPVDPVDVPFDHPLWILFSSGTTGIPKAMVQGHGGIVLEHLKSLVLHNDLRAGQRLFWYTSTAWMMWNYQVGALLAGATAVLYDGVADPARLWSLVDDHGVHVFGASPGFYQNALDGGHVRAGRNLHTVGSTGSPLLEPTQRDLGDALGHAVKIASVSGGTDVCSAFVGPNPLQPVRIGEMQGRMLGVAAEAFDAAGRPLVDEIGELVVTAAMPSMPLGFWGDDNGSRMHETYFATYPGVWRHGDWVRFTAEGGAVITGRSDATLNRGGVRMGTSEFYRVLADVPEIEDALVVDTDELTLFVVLADGSELDDDLRTRIRTLVRSDISPRHVPDTVVAVPAIPYTLTGKKCEIPVKRLLLGATAAEVADPQSLRNPEALFAVVEAAAAAVERSAP</sequence>
<dbReference type="GO" id="GO:0005524">
    <property type="term" value="F:ATP binding"/>
    <property type="evidence" value="ECO:0007669"/>
    <property type="project" value="UniProtKB-KW"/>
</dbReference>
<evidence type="ECO:0000313" key="8">
    <source>
        <dbReference type="EMBL" id="GLL09785.1"/>
    </source>
</evidence>
<reference evidence="8" key="2">
    <citation type="submission" date="2023-01" db="EMBL/GenBank/DDBJ databases">
        <authorList>
            <person name="Sun Q."/>
            <person name="Evtushenko L."/>
        </authorList>
    </citation>
    <scope>NUCLEOTIDE SEQUENCE</scope>
    <source>
        <strain evidence="8">VKM Ac-1069</strain>
    </source>
</reference>
<dbReference type="Gene3D" id="3.30.300.30">
    <property type="match status" value="1"/>
</dbReference>
<dbReference type="AlphaFoldDB" id="A0A9W6L0B1"/>
<comment type="caution">
    <text evidence="8">The sequence shown here is derived from an EMBL/GenBank/DDBJ whole genome shotgun (WGS) entry which is preliminary data.</text>
</comment>
<accession>A0A9W6L0B1</accession>
<proteinExistence type="inferred from homology"/>
<comment type="similarity">
    <text evidence="1">Belongs to the ATP-dependent AMP-binding enzyme family.</text>
</comment>
<evidence type="ECO:0000256" key="1">
    <source>
        <dbReference type="ARBA" id="ARBA00006432"/>
    </source>
</evidence>
<protein>
    <submittedName>
        <fullName evidence="8">Acetoacetate-CoA ligase</fullName>
    </submittedName>
</protein>
<dbReference type="InterPro" id="IPR032387">
    <property type="entry name" value="ACAS_N"/>
</dbReference>
<dbReference type="EMBL" id="BSFQ01000003">
    <property type="protein sequence ID" value="GLL09785.1"/>
    <property type="molecule type" value="Genomic_DNA"/>
</dbReference>
<dbReference type="Pfam" id="PF00501">
    <property type="entry name" value="AMP-binding"/>
    <property type="match status" value="1"/>
</dbReference>
<dbReference type="NCBIfam" id="TIGR01217">
    <property type="entry name" value="ac_ac_CoA_syn"/>
    <property type="match status" value="1"/>
</dbReference>
<dbReference type="Pfam" id="PF16177">
    <property type="entry name" value="ACAS_N"/>
    <property type="match status" value="1"/>
</dbReference>
<dbReference type="Gene3D" id="3.40.50.12780">
    <property type="entry name" value="N-terminal domain of ligase-like"/>
    <property type="match status" value="1"/>
</dbReference>